<dbReference type="Proteomes" id="UP000018745">
    <property type="component" value="Chromosome"/>
</dbReference>
<sequence length="219" mass="24077">MSLLLKSGSFLILGGGAGIIPFINSHTSSGNVSPTSAQQTVADSEQGKSEASPPSSIPTPNPPVEASEESEDELSDETETSKLWNCLVTSGKDEVISKLAPSFAPYVSFSCDNSGRDDEVVYSKWSLWAPTKLLKEREEWFKEGQRVDITTHTTSVTGNTDSWDFFETKFESESFSYPAVTGKWGGNILEDFQSSDNSQVYSVRITKPKLEDVVMYLNY</sequence>
<feature type="region of interest" description="Disordered" evidence="1">
    <location>
        <begin position="29"/>
        <end position="79"/>
    </location>
</feature>
<evidence type="ECO:0000256" key="1">
    <source>
        <dbReference type="SAM" id="MobiDB-lite"/>
    </source>
</evidence>
<organism evidence="2 3">
    <name type="scientific">Mycoplasma ovis str. Michigan</name>
    <dbReference type="NCBI Taxonomy" id="1415773"/>
    <lineage>
        <taxon>Bacteria</taxon>
        <taxon>Bacillati</taxon>
        <taxon>Mycoplasmatota</taxon>
        <taxon>Mollicutes</taxon>
        <taxon>Mycoplasmataceae</taxon>
        <taxon>Mycoplasma</taxon>
    </lineage>
</organism>
<evidence type="ECO:0000313" key="3">
    <source>
        <dbReference type="Proteomes" id="UP000018745"/>
    </source>
</evidence>
<name>A0ABM5P1X0_9MOLU</name>
<dbReference type="EMBL" id="CP006935">
    <property type="protein sequence ID" value="AHC40308.1"/>
    <property type="molecule type" value="Genomic_DNA"/>
</dbReference>
<feature type="compositionally biased region" description="Acidic residues" evidence="1">
    <location>
        <begin position="66"/>
        <end position="78"/>
    </location>
</feature>
<reference evidence="2 3" key="1">
    <citation type="journal article" date="2014" name="Genome Announc.">
        <title>Complete Genome Sequence of Mycoplasma ovis Strain Michigan, a Hemoplasma of Sheep with Two Distinct 16S rRNA Genes.</title>
        <authorList>
            <person name="Deshuillers P.L."/>
            <person name="Santos A.P."/>
            <person name="do Nascimento N.C."/>
            <person name="Hampel J.A."/>
            <person name="Bergin I.L."/>
            <person name="Dyson M.C."/>
            <person name="Messick J.B."/>
        </authorList>
    </citation>
    <scope>NUCLEOTIDE SEQUENCE [LARGE SCALE GENOMIC DNA]</scope>
    <source>
        <strain evidence="2 3">Michigan</strain>
    </source>
</reference>
<dbReference type="RefSeq" id="WP_024071229.1">
    <property type="nucleotide sequence ID" value="NC_023062.1"/>
</dbReference>
<proteinExistence type="predicted"/>
<feature type="compositionally biased region" description="Polar residues" evidence="1">
    <location>
        <begin position="29"/>
        <end position="43"/>
    </location>
</feature>
<keyword evidence="3" id="KW-1185">Reference proteome</keyword>
<accession>A0ABM5P1X0</accession>
<protein>
    <submittedName>
        <fullName evidence="2">Uncharacterized protein</fullName>
    </submittedName>
</protein>
<gene>
    <name evidence="2" type="ORF">OVS_02235</name>
</gene>
<evidence type="ECO:0000313" key="2">
    <source>
        <dbReference type="EMBL" id="AHC40308.1"/>
    </source>
</evidence>